<dbReference type="Gene3D" id="3.80.10.10">
    <property type="entry name" value="Ribonuclease Inhibitor"/>
    <property type="match status" value="2"/>
</dbReference>
<keyword evidence="4" id="KW-1185">Reference proteome</keyword>
<dbReference type="SMART" id="SM00060">
    <property type="entry name" value="FN3"/>
    <property type="match status" value="3"/>
</dbReference>
<dbReference type="PANTHER" id="PTHR46957:SF3">
    <property type="entry name" value="CYTOKINE RECEPTOR"/>
    <property type="match status" value="1"/>
</dbReference>
<comment type="caution">
    <text evidence="3">The sequence shown here is derived from an EMBL/GenBank/DDBJ whole genome shotgun (WGS) entry which is preliminary data.</text>
</comment>
<keyword evidence="1" id="KW-0732">Signal</keyword>
<dbReference type="Gene3D" id="2.60.40.10">
    <property type="entry name" value="Immunoglobulins"/>
    <property type="match status" value="2"/>
</dbReference>
<dbReference type="InterPro" id="IPR013783">
    <property type="entry name" value="Ig-like_fold"/>
</dbReference>
<dbReference type="AlphaFoldDB" id="A0A938WLQ5"/>
<sequence length="636" mass="67288">MDKKTMTMLMMAAATACACTSDDMPGSFEPSLSVGEATGVMHTEATLHGAVGLRGNTAMPRLNFALATGGGADSIISDITLDGNEASRRITGLTPGTTYRYRLQATNGRVTLTSSTMSFTTVPSSVPAVGEATDITRTEATLHGQASPLDNGSLPELEFLIGTGGKMAAARQPLTLGADNVTTRLDSLTPGTAYSYCLKAFDGHNNTYSDTMTFVTLPNNKPSVTQPKLYSQGPTSMIASYSVTDNGGEPLTATGFCVTNTATGGQRRIEADGDINADTTFTLHISGLQQNTEYEIRAYAANTVGESQGPELEITTGNAVTLTVAGSLEYTLGEDIYSFTTLSIKGPLNGDDLKCLRKMLGIGADGKPTRGQLARLNMAEAHIVEGGGAYDNSHFTRNGVVGQGLFALCTGLVELKLPDDATVIEKDALKGCTGLKQLQIPSATTDVTPSDGCTALSAISVPPNNSAYTADNGVLLSADGSQIVWFPMGKTGDYALPATVTSIGDYAFQGCSITRFTLPDGLKEIGQAAFFGSMVEEVTMPDKLRLIPTATFQQCSRLRILRLGSMTELISDYAFDGCPLQHIYLDAQYPPVCNDKAFATSYAELLQSCTLHVPAGRSGFYKADRNWGKFKHITEK</sequence>
<dbReference type="InterPro" id="IPR050713">
    <property type="entry name" value="RTP_Phos/Ushers"/>
</dbReference>
<dbReference type="CDD" id="cd00063">
    <property type="entry name" value="FN3"/>
    <property type="match status" value="2"/>
</dbReference>
<evidence type="ECO:0000313" key="4">
    <source>
        <dbReference type="Proteomes" id="UP000764045"/>
    </source>
</evidence>
<name>A0A938WLQ5_9BACT</name>
<evidence type="ECO:0000259" key="2">
    <source>
        <dbReference type="PROSITE" id="PS50853"/>
    </source>
</evidence>
<dbReference type="EMBL" id="JACJJL010000005">
    <property type="protein sequence ID" value="MBM6661033.1"/>
    <property type="molecule type" value="Genomic_DNA"/>
</dbReference>
<accession>A0A938WLQ5</accession>
<dbReference type="PROSITE" id="PS50853">
    <property type="entry name" value="FN3"/>
    <property type="match status" value="1"/>
</dbReference>
<dbReference type="Pfam" id="PF13306">
    <property type="entry name" value="LRR_5"/>
    <property type="match status" value="2"/>
</dbReference>
<dbReference type="PANTHER" id="PTHR46957">
    <property type="entry name" value="CYTOKINE RECEPTOR"/>
    <property type="match status" value="1"/>
</dbReference>
<proteinExistence type="predicted"/>
<feature type="domain" description="Fibronectin type-III" evidence="2">
    <location>
        <begin position="223"/>
        <end position="326"/>
    </location>
</feature>
<feature type="signal peptide" evidence="1">
    <location>
        <begin position="1"/>
        <end position="18"/>
    </location>
</feature>
<organism evidence="3 4">
    <name type="scientific">Marseilla massiliensis</name>
    <dbReference type="NCBI Taxonomy" id="1841864"/>
    <lineage>
        <taxon>Bacteria</taxon>
        <taxon>Pseudomonadati</taxon>
        <taxon>Bacteroidota</taxon>
        <taxon>Bacteroidia</taxon>
        <taxon>Bacteroidales</taxon>
        <taxon>Prevotellaceae</taxon>
        <taxon>Marseilla</taxon>
    </lineage>
</organism>
<dbReference type="PROSITE" id="PS51257">
    <property type="entry name" value="PROKAR_LIPOPROTEIN"/>
    <property type="match status" value="1"/>
</dbReference>
<protein>
    <submittedName>
        <fullName evidence="3">Leucine-rich repeat protein</fullName>
    </submittedName>
</protein>
<dbReference type="SUPFAM" id="SSF52058">
    <property type="entry name" value="L domain-like"/>
    <property type="match status" value="1"/>
</dbReference>
<evidence type="ECO:0000313" key="3">
    <source>
        <dbReference type="EMBL" id="MBM6661033.1"/>
    </source>
</evidence>
<dbReference type="GO" id="GO:0016020">
    <property type="term" value="C:membrane"/>
    <property type="evidence" value="ECO:0007669"/>
    <property type="project" value="UniProtKB-SubCell"/>
</dbReference>
<dbReference type="SUPFAM" id="SSF49265">
    <property type="entry name" value="Fibronectin type III"/>
    <property type="match status" value="2"/>
</dbReference>
<dbReference type="RefSeq" id="WP_205108361.1">
    <property type="nucleotide sequence ID" value="NZ_JACJJL010000005.1"/>
</dbReference>
<dbReference type="InterPro" id="IPR026906">
    <property type="entry name" value="LRR_5"/>
</dbReference>
<dbReference type="Proteomes" id="UP000764045">
    <property type="component" value="Unassembled WGS sequence"/>
</dbReference>
<dbReference type="InterPro" id="IPR036116">
    <property type="entry name" value="FN3_sf"/>
</dbReference>
<reference evidence="3 4" key="1">
    <citation type="journal article" date="2021" name="Sci. Rep.">
        <title>The distribution of antibiotic resistance genes in chicken gut microbiota commensals.</title>
        <authorList>
            <person name="Juricova H."/>
            <person name="Matiasovicova J."/>
            <person name="Kubasova T."/>
            <person name="Cejkova D."/>
            <person name="Rychlik I."/>
        </authorList>
    </citation>
    <scope>NUCLEOTIDE SEQUENCE [LARGE SCALE GENOMIC DNA]</scope>
    <source>
        <strain evidence="3 4">An819</strain>
    </source>
</reference>
<dbReference type="InterPro" id="IPR003961">
    <property type="entry name" value="FN3_dom"/>
</dbReference>
<gene>
    <name evidence="3" type="ORF">H6B30_04550</name>
</gene>
<dbReference type="InterPro" id="IPR032675">
    <property type="entry name" value="LRR_dom_sf"/>
</dbReference>
<feature type="chain" id="PRO_5037451799" evidence="1">
    <location>
        <begin position="19"/>
        <end position="636"/>
    </location>
</feature>
<evidence type="ECO:0000256" key="1">
    <source>
        <dbReference type="SAM" id="SignalP"/>
    </source>
</evidence>